<dbReference type="GO" id="GO:0005524">
    <property type="term" value="F:ATP binding"/>
    <property type="evidence" value="ECO:0007669"/>
    <property type="project" value="UniProtKB-KW"/>
</dbReference>
<feature type="compositionally biased region" description="Basic and acidic residues" evidence="13">
    <location>
        <begin position="519"/>
        <end position="528"/>
    </location>
</feature>
<keyword evidence="10 12" id="KW-0324">Glycolysis</keyword>
<feature type="compositionally biased region" description="Low complexity" evidence="13">
    <location>
        <begin position="7"/>
        <end position="16"/>
    </location>
</feature>
<feature type="region of interest" description="Disordered" evidence="13">
    <location>
        <begin position="1"/>
        <end position="20"/>
    </location>
</feature>
<sequence length="539" mass="59477">MDSYRFKSSSKQSTSSETDHHHFQFGSLIPRLGRKYRSLSFDSGLLLIVNQRFESPTRLVMATSALNSDKKIVTGPAGYVLEDVPHFSDYIPNPPTYPNPLQDNAAYSVVKQYFVDEDDTVPQKIVVHPDSPRGTHFRRAGPRQRVYFDSDDVVACIVTCGGLCPGLNTVIREIVCGLSYMYGVKKILGIEGGYRGFYARNTIDLDLKTVNDIHKRGGTILGTSRGGHDTTKIVDSIQDRGINQVYIIGGDGSQKGAAAIFEARAQNFEIRRRGLKVAVAGIPKTIDNDIPIIDRSFGFDTAVEEAQRAINAAHVEATSFENGIGLVKLMGRYSGFIAMYATLASRDVDCCLIPESPFFLEGKGGLFEFIGKRLKENGHMVIVIAEGAGQDLLAESNEQSTTLKDASGNKLLQDVGLWISQRIKDHFAKKMTLNLKYIDPTYMIRAVPSNASDNVCCTLLAQSAVHGVMAGYNGFTVGLVNGRHTYIPFYRITEKQNKVVITDRMWARLLSSTNQPSFMKHDDNHEPNHSGGEAGAMNW</sequence>
<gene>
    <name evidence="12" type="primary">PFK</name>
    <name evidence="15" type="ORF">DARMORV10_C01P10320.1</name>
    <name evidence="16" type="ORF">HID58_040852</name>
</gene>
<dbReference type="GO" id="GO:0005737">
    <property type="term" value="C:cytoplasm"/>
    <property type="evidence" value="ECO:0007669"/>
    <property type="project" value="UniProtKB-SubCell"/>
</dbReference>
<dbReference type="AlphaFoldDB" id="A0A816R8X6"/>
<evidence type="ECO:0000256" key="11">
    <source>
        <dbReference type="ARBA" id="ARBA00048070"/>
    </source>
</evidence>
<reference evidence="15" key="1">
    <citation type="submission" date="2021-01" db="EMBL/GenBank/DDBJ databases">
        <authorList>
            <consortium name="Genoscope - CEA"/>
            <person name="William W."/>
        </authorList>
    </citation>
    <scope>NUCLEOTIDE SEQUENCE</scope>
</reference>
<organism evidence="15">
    <name type="scientific">Brassica napus</name>
    <name type="common">Rape</name>
    <dbReference type="NCBI Taxonomy" id="3708"/>
    <lineage>
        <taxon>Eukaryota</taxon>
        <taxon>Viridiplantae</taxon>
        <taxon>Streptophyta</taxon>
        <taxon>Embryophyta</taxon>
        <taxon>Tracheophyta</taxon>
        <taxon>Spermatophyta</taxon>
        <taxon>Magnoliopsida</taxon>
        <taxon>eudicotyledons</taxon>
        <taxon>Gunneridae</taxon>
        <taxon>Pentapetalae</taxon>
        <taxon>rosids</taxon>
        <taxon>malvids</taxon>
        <taxon>Brassicales</taxon>
        <taxon>Brassicaceae</taxon>
        <taxon>Brassiceae</taxon>
        <taxon>Brassica</taxon>
    </lineage>
</organism>
<evidence type="ECO:0000256" key="4">
    <source>
        <dbReference type="ARBA" id="ARBA00022679"/>
    </source>
</evidence>
<protein>
    <recommendedName>
        <fullName evidence="12">ATP-dependent 6-phosphofructokinase</fullName>
        <shortName evidence="12">ATP-PFK</shortName>
        <shortName evidence="12">Phosphofructokinase</shortName>
        <ecNumber evidence="12">2.7.1.11</ecNumber>
    </recommendedName>
    <alternativeName>
        <fullName evidence="12">Phosphohexokinase</fullName>
    </alternativeName>
</protein>
<dbReference type="InterPro" id="IPR022953">
    <property type="entry name" value="ATP_PFK"/>
</dbReference>
<dbReference type="InterPro" id="IPR050929">
    <property type="entry name" value="PFKA"/>
</dbReference>
<keyword evidence="12" id="KW-0963">Cytoplasm</keyword>
<dbReference type="InterPro" id="IPR012004">
    <property type="entry name" value="PyroP-dep_PFK_TP0108"/>
</dbReference>
<evidence type="ECO:0000313" key="15">
    <source>
        <dbReference type="EMBL" id="CAF2069216.1"/>
    </source>
</evidence>
<dbReference type="NCBIfam" id="NF005301">
    <property type="entry name" value="PRK06830.1"/>
    <property type="match status" value="1"/>
</dbReference>
<dbReference type="Pfam" id="PF00365">
    <property type="entry name" value="PFK"/>
    <property type="match status" value="1"/>
</dbReference>
<comment type="function">
    <text evidence="2 12">Catalyzes the phosphorylation of D-fructose 6-phosphate to fructose 1,6-bisphosphate by ATP, the first committing step of glycolysis.</text>
</comment>
<evidence type="ECO:0000256" key="3">
    <source>
        <dbReference type="ARBA" id="ARBA00022533"/>
    </source>
</evidence>
<feature type="binding site" evidence="12">
    <location>
        <begin position="225"/>
        <end position="226"/>
    </location>
    <ligand>
        <name>ATP</name>
        <dbReference type="ChEBI" id="CHEBI:30616"/>
    </ligand>
</feature>
<reference evidence="16 17" key="2">
    <citation type="submission" date="2021-05" db="EMBL/GenBank/DDBJ databases">
        <title>Genome Assembly of Synthetic Allotetraploid Brassica napus Reveals Homoeologous Exchanges between Subgenomes.</title>
        <authorList>
            <person name="Davis J.T."/>
        </authorList>
    </citation>
    <scope>NUCLEOTIDE SEQUENCE [LARGE SCALE GENOMIC DNA]</scope>
    <source>
        <strain evidence="17">cv. Da-Ae</strain>
        <tissue evidence="16">Seedling</tissue>
    </source>
</reference>
<dbReference type="PIRSF" id="PIRSF000534">
    <property type="entry name" value="PPi_PFK_TP0108"/>
    <property type="match status" value="1"/>
</dbReference>
<accession>A0A816R8X6</accession>
<dbReference type="Gene3D" id="3.40.50.450">
    <property type="match status" value="1"/>
</dbReference>
<evidence type="ECO:0000256" key="1">
    <source>
        <dbReference type="ARBA" id="ARBA00001946"/>
    </source>
</evidence>
<evidence type="ECO:0000256" key="13">
    <source>
        <dbReference type="SAM" id="MobiDB-lite"/>
    </source>
</evidence>
<dbReference type="PANTHER" id="PTHR45770">
    <property type="entry name" value="ATP-DEPENDENT 6-PHOSPHOFRUCTOKINASE 1"/>
    <property type="match status" value="1"/>
</dbReference>
<evidence type="ECO:0000256" key="7">
    <source>
        <dbReference type="ARBA" id="ARBA00022777"/>
    </source>
</evidence>
<comment type="cofactor">
    <cofactor evidence="1 12">
        <name>Mg(2+)</name>
        <dbReference type="ChEBI" id="CHEBI:18420"/>
    </cofactor>
</comment>
<feature type="binding site" evidence="12">
    <location>
        <position position="251"/>
    </location>
    <ligand>
        <name>Mg(2+)</name>
        <dbReference type="ChEBI" id="CHEBI:18420"/>
        <note>catalytic</note>
    </ligand>
</feature>
<dbReference type="InterPro" id="IPR035966">
    <property type="entry name" value="PKF_sf"/>
</dbReference>
<evidence type="ECO:0000259" key="14">
    <source>
        <dbReference type="Pfam" id="PF00365"/>
    </source>
</evidence>
<keyword evidence="7 12" id="KW-0418">Kinase</keyword>
<dbReference type="GO" id="GO:0006002">
    <property type="term" value="P:fructose 6-phosphate metabolic process"/>
    <property type="evidence" value="ECO:0007669"/>
    <property type="project" value="InterPro"/>
</dbReference>
<evidence type="ECO:0000256" key="12">
    <source>
        <dbReference type="HAMAP-Rule" id="MF_03186"/>
    </source>
</evidence>
<comment type="subunit">
    <text evidence="12">Homotetramer.</text>
</comment>
<comment type="catalytic activity">
    <reaction evidence="11 12">
        <text>beta-D-fructose 6-phosphate + ATP = beta-D-fructose 1,6-bisphosphate + ADP + H(+)</text>
        <dbReference type="Rhea" id="RHEA:16109"/>
        <dbReference type="ChEBI" id="CHEBI:15378"/>
        <dbReference type="ChEBI" id="CHEBI:30616"/>
        <dbReference type="ChEBI" id="CHEBI:32966"/>
        <dbReference type="ChEBI" id="CHEBI:57634"/>
        <dbReference type="ChEBI" id="CHEBI:456216"/>
        <dbReference type="EC" id="2.7.1.11"/>
    </reaction>
</comment>
<dbReference type="SUPFAM" id="SSF53784">
    <property type="entry name" value="Phosphofructokinase"/>
    <property type="match status" value="1"/>
</dbReference>
<dbReference type="Proteomes" id="UP000824890">
    <property type="component" value="Unassembled WGS sequence"/>
</dbReference>
<feature type="binding site" evidence="12">
    <location>
        <begin position="285"/>
        <end position="287"/>
    </location>
    <ligand>
        <name>substrate</name>
    </ligand>
</feature>
<evidence type="ECO:0000313" key="16">
    <source>
        <dbReference type="EMBL" id="KAH0901349.1"/>
    </source>
</evidence>
<feature type="active site" description="Proton acceptor" evidence="12">
    <location>
        <position position="287"/>
    </location>
</feature>
<feature type="binding site" evidence="12">
    <location>
        <position position="162"/>
    </location>
    <ligand>
        <name>ATP</name>
        <dbReference type="ChEBI" id="CHEBI:30616"/>
    </ligand>
</feature>
<evidence type="ECO:0000256" key="6">
    <source>
        <dbReference type="ARBA" id="ARBA00022741"/>
    </source>
</evidence>
<evidence type="ECO:0000256" key="9">
    <source>
        <dbReference type="ARBA" id="ARBA00022842"/>
    </source>
</evidence>
<evidence type="ECO:0000256" key="2">
    <source>
        <dbReference type="ARBA" id="ARBA00002659"/>
    </source>
</evidence>
<feature type="binding site" evidence="12">
    <location>
        <begin position="442"/>
        <end position="445"/>
    </location>
    <ligand>
        <name>substrate</name>
    </ligand>
</feature>
<keyword evidence="4 12" id="KW-0808">Transferase</keyword>
<evidence type="ECO:0000256" key="8">
    <source>
        <dbReference type="ARBA" id="ARBA00022840"/>
    </source>
</evidence>
<feature type="site" description="Important for substrate specificity; cannot use PPi as phosphoryl donor" evidence="12">
    <location>
        <position position="252"/>
    </location>
</feature>
<keyword evidence="17" id="KW-1185">Reference proteome</keyword>
<keyword evidence="3 12" id="KW-0021">Allosteric enzyme</keyword>
<comment type="similarity">
    <text evidence="12">Belongs to the phosphofructokinase type A (PFKA) family. PPi-dependent PFK group II subfamily. Atypical ATP-dependent clade 'X' sub-subfamily.</text>
</comment>
<dbReference type="UniPathway" id="UPA00109">
    <property type="reaction ID" value="UER00182"/>
</dbReference>
<keyword evidence="9 12" id="KW-0460">Magnesium</keyword>
<dbReference type="HAMAP" id="MF_01981">
    <property type="entry name" value="Phosphofructokinase_II_X"/>
    <property type="match status" value="1"/>
</dbReference>
<feature type="binding site" evidence="12">
    <location>
        <begin position="250"/>
        <end position="253"/>
    </location>
    <ligand>
        <name>ATP</name>
        <dbReference type="ChEBI" id="CHEBI:30616"/>
    </ligand>
</feature>
<keyword evidence="8 12" id="KW-0067">ATP-binding</keyword>
<name>A0A816R8X6_BRANA</name>
<dbReference type="PRINTS" id="PR00476">
    <property type="entry name" value="PHFRCTKINASE"/>
</dbReference>
<comment type="activity regulation">
    <text evidence="12">Allosterically activated by AMP.</text>
</comment>
<dbReference type="EMBL" id="HG994365">
    <property type="protein sequence ID" value="CAF2069216.1"/>
    <property type="molecule type" value="Genomic_DNA"/>
</dbReference>
<proteinExistence type="inferred from homology"/>
<dbReference type="FunFam" id="3.40.50.450:FF:000002">
    <property type="entry name" value="ATP-dependent 6-phosphofructokinase"/>
    <property type="match status" value="1"/>
</dbReference>
<evidence type="ECO:0000256" key="5">
    <source>
        <dbReference type="ARBA" id="ARBA00022723"/>
    </source>
</evidence>
<dbReference type="EC" id="2.7.1.11" evidence="12"/>
<dbReference type="EMBL" id="JAGKQM010000011">
    <property type="protein sequence ID" value="KAH0901349.1"/>
    <property type="molecule type" value="Genomic_DNA"/>
</dbReference>
<dbReference type="InterPro" id="IPR000023">
    <property type="entry name" value="Phosphofructokinase_dom"/>
</dbReference>
<evidence type="ECO:0000256" key="10">
    <source>
        <dbReference type="ARBA" id="ARBA00023152"/>
    </source>
</evidence>
<evidence type="ECO:0000313" key="17">
    <source>
        <dbReference type="Proteomes" id="UP000824890"/>
    </source>
</evidence>
<dbReference type="GO" id="GO:0046872">
    <property type="term" value="F:metal ion binding"/>
    <property type="evidence" value="ECO:0007669"/>
    <property type="project" value="UniProtKB-KW"/>
</dbReference>
<feature type="binding site" evidence="12">
    <location>
        <position position="386"/>
    </location>
    <ligand>
        <name>substrate</name>
    </ligand>
</feature>
<keyword evidence="5 12" id="KW-0479">Metal-binding</keyword>
<comment type="pathway">
    <text evidence="12">Carbohydrate degradation; glycolysis; D-glyceraldehyde 3-phosphate and glycerone phosphate from D-glucose: step 3/4.</text>
</comment>
<feature type="binding site" evidence="12">
    <location>
        <begin position="330"/>
        <end position="332"/>
    </location>
    <ligand>
        <name>substrate</name>
    </ligand>
</feature>
<dbReference type="GO" id="GO:0003872">
    <property type="term" value="F:6-phosphofructokinase activity"/>
    <property type="evidence" value="ECO:0007669"/>
    <property type="project" value="UniProtKB-UniRule"/>
</dbReference>
<keyword evidence="6 12" id="KW-0547">Nucleotide-binding</keyword>
<comment type="subcellular location">
    <subcellularLocation>
        <location evidence="12">Cytoplasm</location>
    </subcellularLocation>
</comment>
<feature type="region of interest" description="Disordered" evidence="13">
    <location>
        <begin position="517"/>
        <end position="539"/>
    </location>
</feature>
<dbReference type="Proteomes" id="UP001295469">
    <property type="component" value="Chromosome C01"/>
</dbReference>
<feature type="domain" description="Phosphofructokinase" evidence="14">
    <location>
        <begin position="156"/>
        <end position="466"/>
    </location>
</feature>